<keyword evidence="3" id="KW-0378">Hydrolase</keyword>
<evidence type="ECO:0000256" key="1">
    <source>
        <dbReference type="ARBA" id="ARBA00004370"/>
    </source>
</evidence>
<reference evidence="8" key="1">
    <citation type="submission" date="2023-08" db="EMBL/GenBank/DDBJ databases">
        <authorList>
            <person name="Chen Y."/>
            <person name="Shah S."/>
            <person name="Dougan E. K."/>
            <person name="Thang M."/>
            <person name="Chan C."/>
        </authorList>
    </citation>
    <scope>NUCLEOTIDE SEQUENCE</scope>
</reference>
<comment type="caution">
    <text evidence="8">The sequence shown here is derived from an EMBL/GenBank/DDBJ whole genome shotgun (WGS) entry which is preliminary data.</text>
</comment>
<proteinExistence type="predicted"/>
<dbReference type="GO" id="GO:0051646">
    <property type="term" value="P:mitochondrion localization"/>
    <property type="evidence" value="ECO:0007669"/>
    <property type="project" value="TreeGrafter"/>
</dbReference>
<evidence type="ECO:0000256" key="2">
    <source>
        <dbReference type="ARBA" id="ARBA00022741"/>
    </source>
</evidence>
<evidence type="ECO:0000256" key="4">
    <source>
        <dbReference type="ARBA" id="ARBA00023134"/>
    </source>
</evidence>
<evidence type="ECO:0000313" key="9">
    <source>
        <dbReference type="Proteomes" id="UP001178507"/>
    </source>
</evidence>
<evidence type="ECO:0000256" key="3">
    <source>
        <dbReference type="ARBA" id="ARBA00022801"/>
    </source>
</evidence>
<evidence type="ECO:0000256" key="5">
    <source>
        <dbReference type="ARBA" id="ARBA00023136"/>
    </source>
</evidence>
<name>A0AA36IPJ7_9DINO</name>
<dbReference type="InterPro" id="IPR027417">
    <property type="entry name" value="P-loop_NTPase"/>
</dbReference>
<dbReference type="InterPro" id="IPR027094">
    <property type="entry name" value="Mitofusin_fam"/>
</dbReference>
<dbReference type="PANTHER" id="PTHR10465:SF0">
    <property type="entry name" value="SARCALUMENIN"/>
    <property type="match status" value="1"/>
</dbReference>
<dbReference type="AlphaFoldDB" id="A0AA36IPJ7"/>
<protein>
    <recommendedName>
        <fullName evidence="7">Dynamin N-terminal domain-containing protein</fullName>
    </recommendedName>
</protein>
<gene>
    <name evidence="8" type="ORF">EVOR1521_LOCUS15917</name>
</gene>
<evidence type="ECO:0000256" key="6">
    <source>
        <dbReference type="SAM" id="Coils"/>
    </source>
</evidence>
<dbReference type="Proteomes" id="UP001178507">
    <property type="component" value="Unassembled WGS sequence"/>
</dbReference>
<dbReference type="InterPro" id="IPR045063">
    <property type="entry name" value="Dynamin_N"/>
</dbReference>
<dbReference type="PANTHER" id="PTHR10465">
    <property type="entry name" value="TRANSMEMBRANE GTPASE FZO1"/>
    <property type="match status" value="1"/>
</dbReference>
<evidence type="ECO:0000259" key="7">
    <source>
        <dbReference type="Pfam" id="PF00350"/>
    </source>
</evidence>
<keyword evidence="4" id="KW-0342">GTP-binding</keyword>
<dbReference type="GO" id="GO:0003924">
    <property type="term" value="F:GTPase activity"/>
    <property type="evidence" value="ECO:0007669"/>
    <property type="project" value="InterPro"/>
</dbReference>
<dbReference type="GO" id="GO:0008053">
    <property type="term" value="P:mitochondrial fusion"/>
    <property type="evidence" value="ECO:0007669"/>
    <property type="project" value="TreeGrafter"/>
</dbReference>
<sequence length="976" mass="110037">MASSEVSSDWELAAGLALPQQKVALPRANDFRRFAELQLMLRASVTCMLEFTKRDFQAIREVAPEFQTTCEELQSTSKPLLDLSAYAHGMESLVQRIKAKEKLRIIFIGPLKAGKSTLINMLLTAHLPELEMLVPVDNKAATNCIWKVESTSGSCAEVFLNEQLQRRWPLEGLDPHVVRRDLAEYLEEHFARDARPFNRGEICILLPLELLDPFGCHYSLVDTPGFTESAEYQSLVAKFLEDHSHIACMVCPLTEGTALPKDTQRMMKLNSYSKTFWVLSRFDLALGMNPSKKQQKVTKRQAADSLVTKFQRDILGHSSGGRIFRHAGGLLMDPEDDQNQVLQKYLPLQEAQGWLKEIRHHVKQIFLELQQEQTVLSSQAQRALVRTAELTDEYTKRLNTSPGTVAASDYYAQEMQAAADEAAEHLEREIKQEIDTVRDQQLQELCKQAGDQVREEGGSARWVRHVYMKSLLAALVPKIERELHVRLEECMQRAQERILLVALRLLQEAGLERSGSAECVSRSEIMCPGTDHLRANYPVESAAMLTFTALTVGRLAATEGGLAALGAAGFTFTSLQLAGLVGVAIGGIWALGLSMKYALELHPLWTYGTAEEEVVQEIRRTNHWSILSQVAFARGKNHLLSNAARFRYKFSELLLTRGASMDALHSLFPDLPLLERIRQKLSDCCKDIQDFTDAEPLKDKAVMDRMDCVAFADAKDWRQVVSRTEPYVAENARTDVVDGAVLANLLALRTEALVKSDRLRDAKHSVEVFRKLFPALVLPLAYEVAVQVLLEFLEGTKEERTQTRVRFCNAELRSAEGEVPELVEVWYFGVAASFLDDQLQEEAWKRLLEAVGRFMRLRLAQVPCWDRIVSRHMSLASEICGDEAAMKNQEEMKRVFEEECRSFVEGMTLAVQNLLDALSPQQLDMKTLAQPILKHVVATAQSMLDPDLCQSLLARLPPKGLEKEWEEVFLQVLPSE</sequence>
<dbReference type="Pfam" id="PF00350">
    <property type="entry name" value="Dynamin_N"/>
    <property type="match status" value="1"/>
</dbReference>
<dbReference type="GO" id="GO:0005741">
    <property type="term" value="C:mitochondrial outer membrane"/>
    <property type="evidence" value="ECO:0007669"/>
    <property type="project" value="TreeGrafter"/>
</dbReference>
<organism evidence="8 9">
    <name type="scientific">Effrenium voratum</name>
    <dbReference type="NCBI Taxonomy" id="2562239"/>
    <lineage>
        <taxon>Eukaryota</taxon>
        <taxon>Sar</taxon>
        <taxon>Alveolata</taxon>
        <taxon>Dinophyceae</taxon>
        <taxon>Suessiales</taxon>
        <taxon>Symbiodiniaceae</taxon>
        <taxon>Effrenium</taxon>
    </lineage>
</organism>
<dbReference type="EMBL" id="CAUJNA010002090">
    <property type="protein sequence ID" value="CAJ1390522.1"/>
    <property type="molecule type" value="Genomic_DNA"/>
</dbReference>
<dbReference type="GO" id="GO:0005525">
    <property type="term" value="F:GTP binding"/>
    <property type="evidence" value="ECO:0007669"/>
    <property type="project" value="UniProtKB-KW"/>
</dbReference>
<dbReference type="Gene3D" id="3.40.50.300">
    <property type="entry name" value="P-loop containing nucleotide triphosphate hydrolases"/>
    <property type="match status" value="1"/>
</dbReference>
<comment type="subcellular location">
    <subcellularLocation>
        <location evidence="1">Membrane</location>
    </subcellularLocation>
</comment>
<evidence type="ECO:0000313" key="8">
    <source>
        <dbReference type="EMBL" id="CAJ1390522.1"/>
    </source>
</evidence>
<accession>A0AA36IPJ7</accession>
<keyword evidence="9" id="KW-1185">Reference proteome</keyword>
<keyword evidence="5" id="KW-0472">Membrane</keyword>
<keyword evidence="6" id="KW-0175">Coiled coil</keyword>
<keyword evidence="2" id="KW-0547">Nucleotide-binding</keyword>
<feature type="coiled-coil region" evidence="6">
    <location>
        <begin position="412"/>
        <end position="443"/>
    </location>
</feature>
<feature type="domain" description="Dynamin N-terminal" evidence="7">
    <location>
        <begin position="105"/>
        <end position="254"/>
    </location>
</feature>
<dbReference type="SUPFAM" id="SSF52540">
    <property type="entry name" value="P-loop containing nucleoside triphosphate hydrolases"/>
    <property type="match status" value="1"/>
</dbReference>